<dbReference type="GO" id="GO:0015918">
    <property type="term" value="P:sterol transport"/>
    <property type="evidence" value="ECO:0007669"/>
    <property type="project" value="TreeGrafter"/>
</dbReference>
<proteinExistence type="inferred from homology"/>
<evidence type="ECO:0000256" key="6">
    <source>
        <dbReference type="ARBA" id="ARBA00022729"/>
    </source>
</evidence>
<keyword evidence="18" id="KW-1185">Reference proteome</keyword>
<dbReference type="GO" id="GO:0030299">
    <property type="term" value="P:intestinal cholesterol absorption"/>
    <property type="evidence" value="ECO:0007669"/>
    <property type="project" value="TreeGrafter"/>
</dbReference>
<feature type="compositionally biased region" description="Basic and acidic residues" evidence="15">
    <location>
        <begin position="250"/>
        <end position="265"/>
    </location>
</feature>
<keyword evidence="11" id="KW-1207">Sterol metabolism</keyword>
<keyword evidence="13" id="KW-0753">Steroid metabolism</keyword>
<evidence type="ECO:0000256" key="2">
    <source>
        <dbReference type="ARBA" id="ARBA00005585"/>
    </source>
</evidence>
<feature type="transmembrane region" description="Helical" evidence="16">
    <location>
        <begin position="183"/>
        <end position="202"/>
    </location>
</feature>
<dbReference type="GO" id="GO:0012505">
    <property type="term" value="C:endomembrane system"/>
    <property type="evidence" value="ECO:0007669"/>
    <property type="project" value="UniProtKB-SubCell"/>
</dbReference>
<sequence>HAAYGSGVNLINNNTDVGATYFMTYHTIMTENEDYIEGLKMARKIGDNITNTLRTMLHNDNIKVFPYSVWYVFYEQYLSIVKDTIQNLCICIAAIFLVTFLLLGFDFFSAIMVVITIGMILVDILGLMYFWDITLNAVSLVNLVMAIGISVEFCAHIIRAFAVSLQPTRVERARESLAHMGSSVLSGITLTKLGGIIVLAFSKSQLFQVFYFRMYLAMVVYGASHGLIFLPVLLSYIGPPLNKAKLYKHQNRDQSERDSIAEPRHNRSSYDAIPG</sequence>
<reference evidence="17" key="1">
    <citation type="submission" date="2022-08" db="UniProtKB">
        <authorList>
            <consortium name="EnsemblMetazoa"/>
        </authorList>
    </citation>
    <scope>IDENTIFICATION</scope>
    <source>
        <strain evidence="17">05x7-T-G4-1.051#20</strain>
    </source>
</reference>
<dbReference type="FunFam" id="1.20.1640.10:FF:000010">
    <property type="entry name" value="NPC intracellular cholesterol transporter 1"/>
    <property type="match status" value="1"/>
</dbReference>
<dbReference type="InterPro" id="IPR001036">
    <property type="entry name" value="Acrflvin-R"/>
</dbReference>
<keyword evidence="7 16" id="KW-1133">Transmembrane helix</keyword>
<dbReference type="SUPFAM" id="SSF82866">
    <property type="entry name" value="Multidrug efflux transporter AcrB transmembrane domain"/>
    <property type="match status" value="1"/>
</dbReference>
<keyword evidence="10" id="KW-1015">Disulfide bond</keyword>
<evidence type="ECO:0000256" key="5">
    <source>
        <dbReference type="ARBA" id="ARBA00022692"/>
    </source>
</evidence>
<keyword evidence="6" id="KW-0732">Signal</keyword>
<dbReference type="GO" id="GO:0015485">
    <property type="term" value="F:cholesterol binding"/>
    <property type="evidence" value="ECO:0007669"/>
    <property type="project" value="TreeGrafter"/>
</dbReference>
<evidence type="ECO:0000256" key="9">
    <source>
        <dbReference type="ARBA" id="ARBA00023136"/>
    </source>
</evidence>
<evidence type="ECO:0000256" key="7">
    <source>
        <dbReference type="ARBA" id="ARBA00022989"/>
    </source>
</evidence>
<dbReference type="Gene3D" id="1.20.1640.10">
    <property type="entry name" value="Multidrug efflux transporter AcrB transmembrane domain"/>
    <property type="match status" value="1"/>
</dbReference>
<comment type="catalytic activity">
    <reaction evidence="14">
        <text>cholesterol(in) = cholesterol(out)</text>
        <dbReference type="Rhea" id="RHEA:39747"/>
        <dbReference type="ChEBI" id="CHEBI:16113"/>
    </reaction>
</comment>
<keyword evidence="12" id="KW-0325">Glycoprotein</keyword>
<keyword evidence="4" id="KW-0153">Cholesterol metabolism</keyword>
<dbReference type="EnsemblMetazoa" id="G34739.1">
    <property type="protein sequence ID" value="G34739.1:cds"/>
    <property type="gene ID" value="G34739"/>
</dbReference>
<evidence type="ECO:0000256" key="11">
    <source>
        <dbReference type="ARBA" id="ARBA00023166"/>
    </source>
</evidence>
<accession>A0A8W8MK89</accession>
<feature type="region of interest" description="Disordered" evidence="15">
    <location>
        <begin position="248"/>
        <end position="275"/>
    </location>
</feature>
<organism evidence="17 18">
    <name type="scientific">Magallana gigas</name>
    <name type="common">Pacific oyster</name>
    <name type="synonym">Crassostrea gigas</name>
    <dbReference type="NCBI Taxonomy" id="29159"/>
    <lineage>
        <taxon>Eukaryota</taxon>
        <taxon>Metazoa</taxon>
        <taxon>Spiralia</taxon>
        <taxon>Lophotrochozoa</taxon>
        <taxon>Mollusca</taxon>
        <taxon>Bivalvia</taxon>
        <taxon>Autobranchia</taxon>
        <taxon>Pteriomorphia</taxon>
        <taxon>Ostreida</taxon>
        <taxon>Ostreoidea</taxon>
        <taxon>Ostreidae</taxon>
        <taxon>Magallana</taxon>
    </lineage>
</organism>
<evidence type="ECO:0000256" key="14">
    <source>
        <dbReference type="ARBA" id="ARBA00034049"/>
    </source>
</evidence>
<comment type="subcellular location">
    <subcellularLocation>
        <location evidence="1">Endomembrane system</location>
        <topology evidence="1">Multi-pass membrane protein</topology>
    </subcellularLocation>
</comment>
<evidence type="ECO:0000313" key="17">
    <source>
        <dbReference type="EnsemblMetazoa" id="G34739.1:cds"/>
    </source>
</evidence>
<evidence type="ECO:0000256" key="3">
    <source>
        <dbReference type="ARBA" id="ARBA00022448"/>
    </source>
</evidence>
<keyword evidence="9 16" id="KW-0472">Membrane</keyword>
<dbReference type="AlphaFoldDB" id="A0A8W8MK89"/>
<evidence type="ECO:0000256" key="10">
    <source>
        <dbReference type="ARBA" id="ARBA00023157"/>
    </source>
</evidence>
<evidence type="ECO:0000256" key="15">
    <source>
        <dbReference type="SAM" id="MobiDB-lite"/>
    </source>
</evidence>
<feature type="transmembrane region" description="Helical" evidence="16">
    <location>
        <begin position="214"/>
        <end position="238"/>
    </location>
</feature>
<evidence type="ECO:0000256" key="16">
    <source>
        <dbReference type="SAM" id="Phobius"/>
    </source>
</evidence>
<keyword evidence="8" id="KW-0443">Lipid metabolism</keyword>
<dbReference type="GO" id="GO:0005886">
    <property type="term" value="C:plasma membrane"/>
    <property type="evidence" value="ECO:0007669"/>
    <property type="project" value="TreeGrafter"/>
</dbReference>
<dbReference type="GO" id="GO:0022857">
    <property type="term" value="F:transmembrane transporter activity"/>
    <property type="evidence" value="ECO:0007669"/>
    <property type="project" value="InterPro"/>
</dbReference>
<evidence type="ECO:0000256" key="8">
    <source>
        <dbReference type="ARBA" id="ARBA00023098"/>
    </source>
</evidence>
<evidence type="ECO:0000256" key="12">
    <source>
        <dbReference type="ARBA" id="ARBA00023180"/>
    </source>
</evidence>
<dbReference type="PANTHER" id="PTHR45727:SF2">
    <property type="entry name" value="NPC INTRACELLULAR CHOLESTEROL TRANSPORTER 1"/>
    <property type="match status" value="1"/>
</dbReference>
<evidence type="ECO:0000256" key="13">
    <source>
        <dbReference type="ARBA" id="ARBA00023221"/>
    </source>
</evidence>
<dbReference type="Proteomes" id="UP000005408">
    <property type="component" value="Unassembled WGS sequence"/>
</dbReference>
<evidence type="ECO:0000256" key="4">
    <source>
        <dbReference type="ARBA" id="ARBA00022548"/>
    </source>
</evidence>
<evidence type="ECO:0000256" key="1">
    <source>
        <dbReference type="ARBA" id="ARBA00004127"/>
    </source>
</evidence>
<keyword evidence="5 16" id="KW-0812">Transmembrane</keyword>
<comment type="similarity">
    <text evidence="2">Belongs to the patched family.</text>
</comment>
<feature type="transmembrane region" description="Helical" evidence="16">
    <location>
        <begin position="137"/>
        <end position="162"/>
    </location>
</feature>
<protein>
    <recommendedName>
        <fullName evidence="19">Niemann-Pick C1 protein</fullName>
    </recommendedName>
</protein>
<dbReference type="GO" id="GO:0042632">
    <property type="term" value="P:cholesterol homeostasis"/>
    <property type="evidence" value="ECO:0007669"/>
    <property type="project" value="TreeGrafter"/>
</dbReference>
<feature type="transmembrane region" description="Helical" evidence="16">
    <location>
        <begin position="84"/>
        <end position="103"/>
    </location>
</feature>
<evidence type="ECO:0008006" key="19">
    <source>
        <dbReference type="Google" id="ProtNLM"/>
    </source>
</evidence>
<keyword evidence="3" id="KW-0813">Transport</keyword>
<dbReference type="Pfam" id="PF00873">
    <property type="entry name" value="ACR_tran"/>
    <property type="match status" value="1"/>
</dbReference>
<evidence type="ECO:0000313" key="18">
    <source>
        <dbReference type="Proteomes" id="UP000005408"/>
    </source>
</evidence>
<name>A0A8W8MK89_MAGGI</name>
<dbReference type="PANTHER" id="PTHR45727">
    <property type="entry name" value="NPC INTRACELLULAR CHOLESTEROL TRANSPORTER 1"/>
    <property type="match status" value="1"/>
</dbReference>
<dbReference type="GO" id="GO:0008203">
    <property type="term" value="P:cholesterol metabolic process"/>
    <property type="evidence" value="ECO:0007669"/>
    <property type="project" value="UniProtKB-KW"/>
</dbReference>
<feature type="transmembrane region" description="Helical" evidence="16">
    <location>
        <begin position="110"/>
        <end position="131"/>
    </location>
</feature>